<accession>A0A1S1PNS0</accession>
<evidence type="ECO:0000313" key="2">
    <source>
        <dbReference type="Proteomes" id="UP000179769"/>
    </source>
</evidence>
<dbReference type="AlphaFoldDB" id="A0A1S1PNS0"/>
<evidence type="ECO:0000313" key="1">
    <source>
        <dbReference type="EMBL" id="OHV21554.1"/>
    </source>
</evidence>
<gene>
    <name evidence="1" type="ORF">BBK14_26425</name>
</gene>
<organism evidence="1 2">
    <name type="scientific">Parafrankia soli</name>
    <dbReference type="NCBI Taxonomy" id="2599596"/>
    <lineage>
        <taxon>Bacteria</taxon>
        <taxon>Bacillati</taxon>
        <taxon>Actinomycetota</taxon>
        <taxon>Actinomycetes</taxon>
        <taxon>Frankiales</taxon>
        <taxon>Frankiaceae</taxon>
        <taxon>Parafrankia</taxon>
    </lineage>
</organism>
<dbReference type="RefSeq" id="WP_071066333.1">
    <property type="nucleotide sequence ID" value="NZ_JBFLUH010000144.1"/>
</dbReference>
<sequence length="146" mass="15839">MPASGVTMIERSVDKTYEWLNQLADALGSPGDRHYAYRVLRAVLHTLRNRLPVDAAAHLGAQLPELIRGIYYEAWRPSATPQPYHHAAQFLDRVAAEAGLTGETQAGYAVAAAARVLRQHITAGELDHVCAALPTEISALLTDAKS</sequence>
<evidence type="ECO:0008006" key="3">
    <source>
        <dbReference type="Google" id="ProtNLM"/>
    </source>
</evidence>
<name>A0A1S1PNS0_9ACTN</name>
<dbReference type="InterPro" id="IPR038282">
    <property type="entry name" value="DUF2267_sf"/>
</dbReference>
<comment type="caution">
    <text evidence="1">The sequence shown here is derived from an EMBL/GenBank/DDBJ whole genome shotgun (WGS) entry which is preliminary data.</text>
</comment>
<protein>
    <recommendedName>
        <fullName evidence="3">DUF2267 domain-containing protein</fullName>
    </recommendedName>
</protein>
<dbReference type="OrthoDB" id="20942at2"/>
<dbReference type="InterPro" id="IPR018727">
    <property type="entry name" value="DUF2267"/>
</dbReference>
<dbReference type="Proteomes" id="UP000179769">
    <property type="component" value="Unassembled WGS sequence"/>
</dbReference>
<keyword evidence="2" id="KW-1185">Reference proteome</keyword>
<proteinExistence type="predicted"/>
<reference evidence="2" key="1">
    <citation type="submission" date="2016-07" db="EMBL/GenBank/DDBJ databases">
        <title>Frankia sp. NRRL B-16219 Genome sequencing.</title>
        <authorList>
            <person name="Ghodhbane-Gtari F."/>
            <person name="Swanson E."/>
            <person name="Gueddou A."/>
            <person name="Louati M."/>
            <person name="Nouioui I."/>
            <person name="Hezbri K."/>
            <person name="Abebe-Akele F."/>
            <person name="Simpson S."/>
            <person name="Morris K."/>
            <person name="Thomas K."/>
            <person name="Gtari M."/>
            <person name="Tisa L.S."/>
        </authorList>
    </citation>
    <scope>NUCLEOTIDE SEQUENCE [LARGE SCALE GENOMIC DNA]</scope>
    <source>
        <strain evidence="2">NRRL B-16219</strain>
    </source>
</reference>
<dbReference type="EMBL" id="MAXA01000252">
    <property type="protein sequence ID" value="OHV21554.1"/>
    <property type="molecule type" value="Genomic_DNA"/>
</dbReference>
<dbReference type="Pfam" id="PF10025">
    <property type="entry name" value="DUF2267"/>
    <property type="match status" value="1"/>
</dbReference>
<dbReference type="Gene3D" id="1.10.490.110">
    <property type="entry name" value="Uncharacterized conserved protein DUF2267"/>
    <property type="match status" value="1"/>
</dbReference>